<feature type="domain" description="Cytochrome c" evidence="10">
    <location>
        <begin position="120"/>
        <end position="211"/>
    </location>
</feature>
<comment type="subcellular location">
    <subcellularLocation>
        <location evidence="1">Periplasm</location>
    </subcellularLocation>
</comment>
<evidence type="ECO:0000256" key="4">
    <source>
        <dbReference type="ARBA" id="ARBA00022723"/>
    </source>
</evidence>
<keyword evidence="4 8" id="KW-0479">Metal-binding</keyword>
<dbReference type="EMBL" id="JAUCBP010000001">
    <property type="protein sequence ID" value="MDM7859356.1"/>
    <property type="molecule type" value="Genomic_DNA"/>
</dbReference>
<evidence type="ECO:0000256" key="8">
    <source>
        <dbReference type="PROSITE-ProRule" id="PRU00433"/>
    </source>
</evidence>
<evidence type="ECO:0000256" key="2">
    <source>
        <dbReference type="ARBA" id="ARBA00022448"/>
    </source>
</evidence>
<dbReference type="PIRSF" id="PIRSF000005">
    <property type="entry name" value="Cytochrome_c4"/>
    <property type="match status" value="1"/>
</dbReference>
<feature type="signal peptide" evidence="9">
    <location>
        <begin position="1"/>
        <end position="20"/>
    </location>
</feature>
<keyword evidence="12" id="KW-1185">Reference proteome</keyword>
<evidence type="ECO:0000256" key="7">
    <source>
        <dbReference type="ARBA" id="ARBA00023004"/>
    </source>
</evidence>
<name>A0ABT7ST66_9ALTE</name>
<dbReference type="Gene3D" id="1.10.760.10">
    <property type="entry name" value="Cytochrome c-like domain"/>
    <property type="match status" value="2"/>
</dbReference>
<evidence type="ECO:0000256" key="6">
    <source>
        <dbReference type="ARBA" id="ARBA00022982"/>
    </source>
</evidence>
<dbReference type="RefSeq" id="WP_289363336.1">
    <property type="nucleotide sequence ID" value="NZ_JAUCBP010000001.1"/>
</dbReference>
<evidence type="ECO:0000313" key="12">
    <source>
        <dbReference type="Proteomes" id="UP001234343"/>
    </source>
</evidence>
<dbReference type="PROSITE" id="PS51007">
    <property type="entry name" value="CYTC"/>
    <property type="match status" value="2"/>
</dbReference>
<dbReference type="InterPro" id="IPR036909">
    <property type="entry name" value="Cyt_c-like_dom_sf"/>
</dbReference>
<evidence type="ECO:0000256" key="9">
    <source>
        <dbReference type="SAM" id="SignalP"/>
    </source>
</evidence>
<gene>
    <name evidence="11" type="ORF">QTP81_01890</name>
</gene>
<dbReference type="Pfam" id="PF00034">
    <property type="entry name" value="Cytochrom_C"/>
    <property type="match status" value="2"/>
</dbReference>
<feature type="domain" description="Cytochrome c" evidence="10">
    <location>
        <begin position="26"/>
        <end position="111"/>
    </location>
</feature>
<protein>
    <submittedName>
        <fullName evidence="11">C-type cytochrome</fullName>
    </submittedName>
</protein>
<dbReference type="PRINTS" id="PR00605">
    <property type="entry name" value="CYTCHROMECIC"/>
</dbReference>
<dbReference type="InterPro" id="IPR009056">
    <property type="entry name" value="Cyt_c-like_dom"/>
</dbReference>
<dbReference type="SUPFAM" id="SSF46626">
    <property type="entry name" value="Cytochrome c"/>
    <property type="match status" value="2"/>
</dbReference>
<dbReference type="InterPro" id="IPR024167">
    <property type="entry name" value="Cytochrome_c4-like"/>
</dbReference>
<accession>A0ABT7ST66</accession>
<keyword evidence="5" id="KW-0574">Periplasm</keyword>
<keyword evidence="2" id="KW-0813">Transport</keyword>
<dbReference type="PANTHER" id="PTHR33751:SF9">
    <property type="entry name" value="CYTOCHROME C4"/>
    <property type="match status" value="1"/>
</dbReference>
<evidence type="ECO:0000256" key="1">
    <source>
        <dbReference type="ARBA" id="ARBA00004418"/>
    </source>
</evidence>
<organism evidence="11 12">
    <name type="scientific">Alteromonas arenosi</name>
    <dbReference type="NCBI Taxonomy" id="3055817"/>
    <lineage>
        <taxon>Bacteria</taxon>
        <taxon>Pseudomonadati</taxon>
        <taxon>Pseudomonadota</taxon>
        <taxon>Gammaproteobacteria</taxon>
        <taxon>Alteromonadales</taxon>
        <taxon>Alteromonadaceae</taxon>
        <taxon>Alteromonas/Salinimonas group</taxon>
        <taxon>Alteromonas</taxon>
    </lineage>
</organism>
<evidence type="ECO:0000313" key="11">
    <source>
        <dbReference type="EMBL" id="MDM7859356.1"/>
    </source>
</evidence>
<feature type="chain" id="PRO_5047295852" evidence="9">
    <location>
        <begin position="21"/>
        <end position="211"/>
    </location>
</feature>
<comment type="caution">
    <text evidence="11">The sequence shown here is derived from an EMBL/GenBank/DDBJ whole genome shotgun (WGS) entry which is preliminary data.</text>
</comment>
<dbReference type="PANTHER" id="PTHR33751">
    <property type="entry name" value="CBB3-TYPE CYTOCHROME C OXIDASE SUBUNIT FIXP"/>
    <property type="match status" value="1"/>
</dbReference>
<evidence type="ECO:0000259" key="10">
    <source>
        <dbReference type="PROSITE" id="PS51007"/>
    </source>
</evidence>
<evidence type="ECO:0000256" key="5">
    <source>
        <dbReference type="ARBA" id="ARBA00022764"/>
    </source>
</evidence>
<dbReference type="Proteomes" id="UP001234343">
    <property type="component" value="Unassembled WGS sequence"/>
</dbReference>
<evidence type="ECO:0000256" key="3">
    <source>
        <dbReference type="ARBA" id="ARBA00022617"/>
    </source>
</evidence>
<dbReference type="InterPro" id="IPR050597">
    <property type="entry name" value="Cytochrome_c_Oxidase_Subunit"/>
</dbReference>
<keyword evidence="6" id="KW-0249">Electron transport</keyword>
<proteinExistence type="predicted"/>
<sequence>MKKLGLLYCFAVLSANAAFAQETTAGDPEAGKAKSAACAACHGNDGNSMIDMNPKIAGQHASYLVKQLQDFKTASQTGGAEGRNNAVMNGFAAGLSEQDMRDLAAYFSSQDMTPGETPENMIEPGEALYRGGDADRGITACIACHGPRGNGMGLANFPDISGQHATYTKAQLEMFRSGDRANDLNGMMRDIAARLTDEDIEVLSQYLSGLH</sequence>
<keyword evidence="9" id="KW-0732">Signal</keyword>
<keyword evidence="7 8" id="KW-0408">Iron</keyword>
<dbReference type="InterPro" id="IPR008168">
    <property type="entry name" value="Cyt_C_IC"/>
</dbReference>
<keyword evidence="3 8" id="KW-0349">Heme</keyword>
<reference evidence="11 12" key="1">
    <citation type="submission" date="2023-06" db="EMBL/GenBank/DDBJ databases">
        <title>Alteromonas sp. ASW11-36 isolated from intertidal sand.</title>
        <authorList>
            <person name="Li Y."/>
        </authorList>
    </citation>
    <scope>NUCLEOTIDE SEQUENCE [LARGE SCALE GENOMIC DNA]</scope>
    <source>
        <strain evidence="11 12">ASW11-36</strain>
    </source>
</reference>